<dbReference type="Gene3D" id="3.40.50.620">
    <property type="entry name" value="HUPs"/>
    <property type="match status" value="1"/>
</dbReference>
<sequence>MLKKGIFGGTFDPIHNGHLNIAYEALHRLKMDEIYFVPTGNPPHKNLGNITSANLRYEMVKIAIRDEKAFKVSNYEIKKTNRGYTYETLEYFNNKEKNTIWYFIVGADCLFNIEDWKNTYDIFNKCILVVFGRKGYNEKELLEQKKHIEDKYNTSIIFINTPLLEISSTEIRNKINENIRVDFLMPKGVYNTIVNFNLYK</sequence>
<evidence type="ECO:0000259" key="11">
    <source>
        <dbReference type="Pfam" id="PF01467"/>
    </source>
</evidence>
<dbReference type="PANTHER" id="PTHR39321:SF3">
    <property type="entry name" value="PHOSPHOPANTETHEINE ADENYLYLTRANSFERASE"/>
    <property type="match status" value="1"/>
</dbReference>
<evidence type="ECO:0000256" key="2">
    <source>
        <dbReference type="ARBA" id="ARBA00005019"/>
    </source>
</evidence>
<comment type="catalytic activity">
    <reaction evidence="9 10">
        <text>nicotinate beta-D-ribonucleotide + ATP + H(+) = deamido-NAD(+) + diphosphate</text>
        <dbReference type="Rhea" id="RHEA:22860"/>
        <dbReference type="ChEBI" id="CHEBI:15378"/>
        <dbReference type="ChEBI" id="CHEBI:30616"/>
        <dbReference type="ChEBI" id="CHEBI:33019"/>
        <dbReference type="ChEBI" id="CHEBI:57502"/>
        <dbReference type="ChEBI" id="CHEBI:58437"/>
        <dbReference type="EC" id="2.7.7.18"/>
    </reaction>
</comment>
<accession>A0A4U9RJN8</accession>
<dbReference type="HAMAP" id="MF_00244">
    <property type="entry name" value="NaMN_adenylyltr"/>
    <property type="match status" value="1"/>
</dbReference>
<dbReference type="InterPro" id="IPR004821">
    <property type="entry name" value="Cyt_trans-like"/>
</dbReference>
<dbReference type="GO" id="GO:0004515">
    <property type="term" value="F:nicotinate-nucleotide adenylyltransferase activity"/>
    <property type="evidence" value="ECO:0007669"/>
    <property type="project" value="UniProtKB-UniRule"/>
</dbReference>
<gene>
    <name evidence="10 12" type="primary">nadD</name>
    <name evidence="12" type="ORF">NCTC503_01674</name>
</gene>
<evidence type="ECO:0000313" key="13">
    <source>
        <dbReference type="Proteomes" id="UP000308489"/>
    </source>
</evidence>
<evidence type="ECO:0000256" key="8">
    <source>
        <dbReference type="ARBA" id="ARBA00023027"/>
    </source>
</evidence>
<dbReference type="Pfam" id="PF01467">
    <property type="entry name" value="CTP_transf_like"/>
    <property type="match status" value="1"/>
</dbReference>
<dbReference type="UniPathway" id="UPA00253">
    <property type="reaction ID" value="UER00332"/>
</dbReference>
<evidence type="ECO:0000313" key="12">
    <source>
        <dbReference type="EMBL" id="VTQ90803.1"/>
    </source>
</evidence>
<evidence type="ECO:0000256" key="6">
    <source>
        <dbReference type="ARBA" id="ARBA00022741"/>
    </source>
</evidence>
<evidence type="ECO:0000256" key="5">
    <source>
        <dbReference type="ARBA" id="ARBA00022695"/>
    </source>
</evidence>
<evidence type="ECO:0000256" key="1">
    <source>
        <dbReference type="ARBA" id="ARBA00002324"/>
    </source>
</evidence>
<dbReference type="KEGG" id="hhw:NCTC503_01674"/>
<dbReference type="GO" id="GO:0005524">
    <property type="term" value="F:ATP binding"/>
    <property type="evidence" value="ECO:0007669"/>
    <property type="project" value="UniProtKB-KW"/>
</dbReference>
<reference evidence="12 13" key="1">
    <citation type="submission" date="2019-05" db="EMBL/GenBank/DDBJ databases">
        <authorList>
            <consortium name="Pathogen Informatics"/>
        </authorList>
    </citation>
    <scope>NUCLEOTIDE SEQUENCE [LARGE SCALE GENOMIC DNA]</scope>
    <source>
        <strain evidence="12 13">NCTC503</strain>
    </source>
</reference>
<keyword evidence="4 10" id="KW-0808">Transferase</keyword>
<dbReference type="PANTHER" id="PTHR39321">
    <property type="entry name" value="NICOTINATE-NUCLEOTIDE ADENYLYLTRANSFERASE-RELATED"/>
    <property type="match status" value="1"/>
</dbReference>
<keyword evidence="3 10" id="KW-0662">Pyridine nucleotide biosynthesis</keyword>
<organism evidence="12 13">
    <name type="scientific">Hathewaya histolytica</name>
    <name type="common">Clostridium histolyticum</name>
    <dbReference type="NCBI Taxonomy" id="1498"/>
    <lineage>
        <taxon>Bacteria</taxon>
        <taxon>Bacillati</taxon>
        <taxon>Bacillota</taxon>
        <taxon>Clostridia</taxon>
        <taxon>Eubacteriales</taxon>
        <taxon>Clostridiaceae</taxon>
        <taxon>Hathewaya</taxon>
    </lineage>
</organism>
<dbReference type="CDD" id="cd02165">
    <property type="entry name" value="NMNAT"/>
    <property type="match status" value="1"/>
</dbReference>
<protein>
    <recommendedName>
        <fullName evidence="10">Probable nicotinate-nucleotide adenylyltransferase</fullName>
        <ecNumber evidence="10">2.7.7.18</ecNumber>
    </recommendedName>
    <alternativeName>
        <fullName evidence="10">Deamido-NAD(+) diphosphorylase</fullName>
    </alternativeName>
    <alternativeName>
        <fullName evidence="10">Deamido-NAD(+) pyrophosphorylase</fullName>
    </alternativeName>
    <alternativeName>
        <fullName evidence="10">Nicotinate mononucleotide adenylyltransferase</fullName>
        <shortName evidence="10">NaMN adenylyltransferase</shortName>
    </alternativeName>
</protein>
<evidence type="ECO:0000256" key="4">
    <source>
        <dbReference type="ARBA" id="ARBA00022679"/>
    </source>
</evidence>
<comment type="pathway">
    <text evidence="2 10">Cofactor biosynthesis; NAD(+) biosynthesis; deamido-NAD(+) from nicotinate D-ribonucleotide: step 1/1.</text>
</comment>
<dbReference type="Proteomes" id="UP000308489">
    <property type="component" value="Chromosome 1"/>
</dbReference>
<dbReference type="NCBIfam" id="TIGR00482">
    <property type="entry name" value="nicotinate (nicotinamide) nucleotide adenylyltransferase"/>
    <property type="match status" value="1"/>
</dbReference>
<comment type="similarity">
    <text evidence="10">Belongs to the NadD family.</text>
</comment>
<dbReference type="NCBIfam" id="TIGR00125">
    <property type="entry name" value="cyt_tran_rel"/>
    <property type="match status" value="1"/>
</dbReference>
<keyword evidence="6 10" id="KW-0547">Nucleotide-binding</keyword>
<dbReference type="OrthoDB" id="5295945at2"/>
<keyword evidence="5 10" id="KW-0548">Nucleotidyltransferase</keyword>
<dbReference type="RefSeq" id="WP_138210301.1">
    <property type="nucleotide sequence ID" value="NZ_CBCRUQ010000005.1"/>
</dbReference>
<dbReference type="InterPro" id="IPR014729">
    <property type="entry name" value="Rossmann-like_a/b/a_fold"/>
</dbReference>
<feature type="domain" description="Cytidyltransferase-like" evidence="11">
    <location>
        <begin position="6"/>
        <end position="173"/>
    </location>
</feature>
<comment type="function">
    <text evidence="1 10">Catalyzes the reversible adenylation of nicotinate mononucleotide (NaMN) to nicotinic acid adenine dinucleotide (NaAD).</text>
</comment>
<keyword evidence="7 10" id="KW-0067">ATP-binding</keyword>
<evidence type="ECO:0000256" key="10">
    <source>
        <dbReference type="HAMAP-Rule" id="MF_00244"/>
    </source>
</evidence>
<keyword evidence="8 10" id="KW-0520">NAD</keyword>
<dbReference type="AlphaFoldDB" id="A0A4U9RJN8"/>
<dbReference type="SUPFAM" id="SSF52374">
    <property type="entry name" value="Nucleotidylyl transferase"/>
    <property type="match status" value="1"/>
</dbReference>
<dbReference type="InterPro" id="IPR005248">
    <property type="entry name" value="NadD/NMNAT"/>
</dbReference>
<dbReference type="EC" id="2.7.7.18" evidence="10"/>
<proteinExistence type="inferred from homology"/>
<dbReference type="EMBL" id="LR590481">
    <property type="protein sequence ID" value="VTQ90803.1"/>
    <property type="molecule type" value="Genomic_DNA"/>
</dbReference>
<keyword evidence="13" id="KW-1185">Reference proteome</keyword>
<dbReference type="NCBIfam" id="NF000840">
    <property type="entry name" value="PRK00071.1-3"/>
    <property type="match status" value="1"/>
</dbReference>
<dbReference type="GO" id="GO:0009435">
    <property type="term" value="P:NAD+ biosynthetic process"/>
    <property type="evidence" value="ECO:0007669"/>
    <property type="project" value="UniProtKB-UniRule"/>
</dbReference>
<evidence type="ECO:0000256" key="3">
    <source>
        <dbReference type="ARBA" id="ARBA00022642"/>
    </source>
</evidence>
<name>A0A4U9RJN8_HATHI</name>
<evidence type="ECO:0000256" key="7">
    <source>
        <dbReference type="ARBA" id="ARBA00022840"/>
    </source>
</evidence>
<evidence type="ECO:0000256" key="9">
    <source>
        <dbReference type="ARBA" id="ARBA00048721"/>
    </source>
</evidence>